<dbReference type="GO" id="GO:0071713">
    <property type="term" value="F:para-aminobenzoyl-glutamate hydrolase activity"/>
    <property type="evidence" value="ECO:0007669"/>
    <property type="project" value="TreeGrafter"/>
</dbReference>
<keyword evidence="4" id="KW-1185">Reference proteome</keyword>
<dbReference type="InterPro" id="IPR011650">
    <property type="entry name" value="Peptidase_M20_dimer"/>
</dbReference>
<feature type="domain" description="Peptidase M20 dimerisation" evidence="2">
    <location>
        <begin position="169"/>
        <end position="257"/>
    </location>
</feature>
<dbReference type="AlphaFoldDB" id="A0A1M4T277"/>
<reference evidence="3 4" key="1">
    <citation type="submission" date="2016-11" db="EMBL/GenBank/DDBJ databases">
        <authorList>
            <person name="Jaros S."/>
            <person name="Januszkiewicz K."/>
            <person name="Wedrychowicz H."/>
        </authorList>
    </citation>
    <scope>NUCLEOTIDE SEQUENCE [LARGE SCALE GENOMIC DNA]</scope>
    <source>
        <strain evidence="3 4">DSM 17459</strain>
    </source>
</reference>
<dbReference type="Gene3D" id="3.30.70.360">
    <property type="match status" value="1"/>
</dbReference>
<dbReference type="FunFam" id="3.30.70.360:FF:000004">
    <property type="entry name" value="Peptidase M20 domain-containing protein 2"/>
    <property type="match status" value="1"/>
</dbReference>
<organism evidence="3 4">
    <name type="scientific">Lactonifactor longoviformis DSM 17459</name>
    <dbReference type="NCBI Taxonomy" id="1122155"/>
    <lineage>
        <taxon>Bacteria</taxon>
        <taxon>Bacillati</taxon>
        <taxon>Bacillota</taxon>
        <taxon>Clostridia</taxon>
        <taxon>Eubacteriales</taxon>
        <taxon>Clostridiaceae</taxon>
        <taxon>Lactonifactor</taxon>
    </lineage>
</organism>
<keyword evidence="3" id="KW-0378">Hydrolase</keyword>
<gene>
    <name evidence="3" type="ORF">SAMN02745158_00389</name>
</gene>
<proteinExistence type="inferred from homology"/>
<evidence type="ECO:0000256" key="1">
    <source>
        <dbReference type="PIRNR" id="PIRNR037226"/>
    </source>
</evidence>
<dbReference type="SUPFAM" id="SSF55031">
    <property type="entry name" value="Bacterial exopeptidase dimerisation domain"/>
    <property type="match status" value="1"/>
</dbReference>
<dbReference type="InterPro" id="IPR036264">
    <property type="entry name" value="Bact_exopeptidase_dim_dom"/>
</dbReference>
<dbReference type="SUPFAM" id="SSF53187">
    <property type="entry name" value="Zn-dependent exopeptidases"/>
    <property type="match status" value="1"/>
</dbReference>
<dbReference type="OrthoDB" id="9781032at2"/>
<name>A0A1M4T277_9CLOT</name>
<dbReference type="CDD" id="cd05672">
    <property type="entry name" value="M20_ACY1L2-like"/>
    <property type="match status" value="1"/>
</dbReference>
<dbReference type="Pfam" id="PF01546">
    <property type="entry name" value="Peptidase_M20"/>
    <property type="match status" value="1"/>
</dbReference>
<dbReference type="PANTHER" id="PTHR30575:SF0">
    <property type="entry name" value="XAA-ARG DIPEPTIDASE"/>
    <property type="match status" value="1"/>
</dbReference>
<comment type="similarity">
    <text evidence="1">Belongs to the peptidase M20A family.</text>
</comment>
<protein>
    <recommendedName>
        <fullName evidence="1">Peptidase M20 domain-containing protein 2</fullName>
    </recommendedName>
</protein>
<dbReference type="Pfam" id="PF07687">
    <property type="entry name" value="M20_dimer"/>
    <property type="match status" value="1"/>
</dbReference>
<dbReference type="PANTHER" id="PTHR30575">
    <property type="entry name" value="PEPTIDASE M20"/>
    <property type="match status" value="1"/>
</dbReference>
<dbReference type="InterPro" id="IPR002933">
    <property type="entry name" value="Peptidase_M20"/>
</dbReference>
<dbReference type="RefSeq" id="WP_072848554.1">
    <property type="nucleotide sequence ID" value="NZ_FQVI01000001.1"/>
</dbReference>
<dbReference type="InterPro" id="IPR052030">
    <property type="entry name" value="Peptidase_M20/M20A_hydrolases"/>
</dbReference>
<dbReference type="GO" id="GO:0016805">
    <property type="term" value="F:dipeptidase activity"/>
    <property type="evidence" value="ECO:0007669"/>
    <property type="project" value="InterPro"/>
</dbReference>
<dbReference type="InterPro" id="IPR017439">
    <property type="entry name" value="Amidohydrolase"/>
</dbReference>
<accession>A0A1M4T277</accession>
<sequence length="387" mass="42034">MKERIIQEIKKHREEIFQIARELYEHPEISEQEYFAEKLLTEHLEKHGFRTEHGTCGIPTAFTAVCKGGRPGPRIAFLCEYDALEGIGHGCGHNLISAMSFGAALGLKAVLEETGGEIVVLGTPAEETNGAKVAMARDGIFKDILAALMLHPDGVSKESGSSLALDALRFRFRGKTAHASAAPEKGVNALDAVLLMFNGINALRQHVTDDVRMHGIIAEGGLRPNIVPDYAEARFNFRAAKRENLNEVVEKAKECARGAARMTGASVEIDYYELSNDDMVTNPVLGRLMAKNFRYMGETEVQPARREMGSMDMGNVSHVAPAAHGFIGLGDPDLVLHTKEAAECTISENGKKAAERGACILALTGYDVLVSAEVQEEIRKTFTGGGR</sequence>
<dbReference type="GO" id="GO:0046657">
    <property type="term" value="P:folic acid catabolic process"/>
    <property type="evidence" value="ECO:0007669"/>
    <property type="project" value="TreeGrafter"/>
</dbReference>
<evidence type="ECO:0000313" key="4">
    <source>
        <dbReference type="Proteomes" id="UP000184245"/>
    </source>
</evidence>
<dbReference type="EMBL" id="FQVI01000001">
    <property type="protein sequence ID" value="SHE38541.1"/>
    <property type="molecule type" value="Genomic_DNA"/>
</dbReference>
<dbReference type="Proteomes" id="UP000184245">
    <property type="component" value="Unassembled WGS sequence"/>
</dbReference>
<dbReference type="STRING" id="1122155.SAMN02745158_00389"/>
<dbReference type="InterPro" id="IPR017144">
    <property type="entry name" value="Xaa-Arg_dipeptidase"/>
</dbReference>
<evidence type="ECO:0000259" key="2">
    <source>
        <dbReference type="Pfam" id="PF07687"/>
    </source>
</evidence>
<dbReference type="PIRSF" id="PIRSF037226">
    <property type="entry name" value="Amidohydrolase_ACY1L2_prd"/>
    <property type="match status" value="1"/>
</dbReference>
<dbReference type="Gene3D" id="3.40.630.10">
    <property type="entry name" value="Zn peptidases"/>
    <property type="match status" value="1"/>
</dbReference>
<dbReference type="NCBIfam" id="TIGR01891">
    <property type="entry name" value="amidohydrolases"/>
    <property type="match status" value="1"/>
</dbReference>
<dbReference type="GO" id="GO:0005737">
    <property type="term" value="C:cytoplasm"/>
    <property type="evidence" value="ECO:0007669"/>
    <property type="project" value="TreeGrafter"/>
</dbReference>
<evidence type="ECO:0000313" key="3">
    <source>
        <dbReference type="EMBL" id="SHE38541.1"/>
    </source>
</evidence>